<organism evidence="1">
    <name type="scientific">marine metagenome</name>
    <dbReference type="NCBI Taxonomy" id="408172"/>
    <lineage>
        <taxon>unclassified sequences</taxon>
        <taxon>metagenomes</taxon>
        <taxon>ecological metagenomes</taxon>
    </lineage>
</organism>
<protein>
    <submittedName>
        <fullName evidence="1">Uncharacterized protein</fullName>
    </submittedName>
</protein>
<dbReference type="AlphaFoldDB" id="A0A381TQT9"/>
<evidence type="ECO:0000313" key="1">
    <source>
        <dbReference type="EMBL" id="SVA17888.1"/>
    </source>
</evidence>
<proteinExistence type="predicted"/>
<gene>
    <name evidence="1" type="ORF">METZ01_LOCUS70742</name>
</gene>
<sequence length="22" mass="2655">RLRLGKWLRKLMWIAVALKCCP</sequence>
<feature type="non-terminal residue" evidence="1">
    <location>
        <position position="1"/>
    </location>
</feature>
<feature type="non-terminal residue" evidence="1">
    <location>
        <position position="22"/>
    </location>
</feature>
<accession>A0A381TQT9</accession>
<reference evidence="1" key="1">
    <citation type="submission" date="2018-05" db="EMBL/GenBank/DDBJ databases">
        <authorList>
            <person name="Lanie J.A."/>
            <person name="Ng W.-L."/>
            <person name="Kazmierczak K.M."/>
            <person name="Andrzejewski T.M."/>
            <person name="Davidsen T.M."/>
            <person name="Wayne K.J."/>
            <person name="Tettelin H."/>
            <person name="Glass J.I."/>
            <person name="Rusch D."/>
            <person name="Podicherti R."/>
            <person name="Tsui H.-C.T."/>
            <person name="Winkler M.E."/>
        </authorList>
    </citation>
    <scope>NUCLEOTIDE SEQUENCE</scope>
</reference>
<name>A0A381TQT9_9ZZZZ</name>
<dbReference type="EMBL" id="UINC01004930">
    <property type="protein sequence ID" value="SVA17888.1"/>
    <property type="molecule type" value="Genomic_DNA"/>
</dbReference>